<dbReference type="HOGENOM" id="CLU_1490386_0_0_1"/>
<evidence type="ECO:0000313" key="2">
    <source>
        <dbReference type="EnsemblMetazoa" id="CapteP210223"/>
    </source>
</evidence>
<proteinExistence type="predicted"/>
<dbReference type="EMBL" id="KB299913">
    <property type="protein sequence ID" value="ELU07429.1"/>
    <property type="molecule type" value="Genomic_DNA"/>
</dbReference>
<protein>
    <submittedName>
        <fullName evidence="1 2">Uncharacterized protein</fullName>
    </submittedName>
</protein>
<reference evidence="1 3" key="2">
    <citation type="journal article" date="2013" name="Nature">
        <title>Insights into bilaterian evolution from three spiralian genomes.</title>
        <authorList>
            <person name="Simakov O."/>
            <person name="Marletaz F."/>
            <person name="Cho S.J."/>
            <person name="Edsinger-Gonzales E."/>
            <person name="Havlak P."/>
            <person name="Hellsten U."/>
            <person name="Kuo D.H."/>
            <person name="Larsson T."/>
            <person name="Lv J."/>
            <person name="Arendt D."/>
            <person name="Savage R."/>
            <person name="Osoegawa K."/>
            <person name="de Jong P."/>
            <person name="Grimwood J."/>
            <person name="Chapman J.A."/>
            <person name="Shapiro H."/>
            <person name="Aerts A."/>
            <person name="Otillar R.P."/>
            <person name="Terry A.Y."/>
            <person name="Boore J.L."/>
            <person name="Grigoriev I.V."/>
            <person name="Lindberg D.R."/>
            <person name="Seaver E.C."/>
            <person name="Weisblat D.A."/>
            <person name="Putnam N.H."/>
            <person name="Rokhsar D.S."/>
        </authorList>
    </citation>
    <scope>NUCLEOTIDE SEQUENCE</scope>
    <source>
        <strain evidence="1 3">I ESC-2004</strain>
    </source>
</reference>
<organism evidence="1">
    <name type="scientific">Capitella teleta</name>
    <name type="common">Polychaete worm</name>
    <dbReference type="NCBI Taxonomy" id="283909"/>
    <lineage>
        <taxon>Eukaryota</taxon>
        <taxon>Metazoa</taxon>
        <taxon>Spiralia</taxon>
        <taxon>Lophotrochozoa</taxon>
        <taxon>Annelida</taxon>
        <taxon>Polychaeta</taxon>
        <taxon>Sedentaria</taxon>
        <taxon>Scolecida</taxon>
        <taxon>Capitellidae</taxon>
        <taxon>Capitella</taxon>
    </lineage>
</organism>
<evidence type="ECO:0000313" key="3">
    <source>
        <dbReference type="Proteomes" id="UP000014760"/>
    </source>
</evidence>
<dbReference type="Proteomes" id="UP000014760">
    <property type="component" value="Unassembled WGS sequence"/>
</dbReference>
<accession>R7ULL2</accession>
<dbReference type="AlphaFoldDB" id="R7ULL2"/>
<reference evidence="3" key="1">
    <citation type="submission" date="2012-12" db="EMBL/GenBank/DDBJ databases">
        <authorList>
            <person name="Hellsten U."/>
            <person name="Grimwood J."/>
            <person name="Chapman J.A."/>
            <person name="Shapiro H."/>
            <person name="Aerts A."/>
            <person name="Otillar R.P."/>
            <person name="Terry A.Y."/>
            <person name="Boore J.L."/>
            <person name="Simakov O."/>
            <person name="Marletaz F."/>
            <person name="Cho S.-J."/>
            <person name="Edsinger-Gonzales E."/>
            <person name="Havlak P."/>
            <person name="Kuo D.-H."/>
            <person name="Larsson T."/>
            <person name="Lv J."/>
            <person name="Arendt D."/>
            <person name="Savage R."/>
            <person name="Osoegawa K."/>
            <person name="de Jong P."/>
            <person name="Lindberg D.R."/>
            <person name="Seaver E.C."/>
            <person name="Weisblat D.A."/>
            <person name="Putnam N.H."/>
            <person name="Grigoriev I.V."/>
            <person name="Rokhsar D.S."/>
        </authorList>
    </citation>
    <scope>NUCLEOTIDE SEQUENCE</scope>
    <source>
        <strain evidence="3">I ESC-2004</strain>
    </source>
</reference>
<evidence type="ECO:0000313" key="1">
    <source>
        <dbReference type="EMBL" id="ELU07429.1"/>
    </source>
</evidence>
<keyword evidence="3" id="KW-1185">Reference proteome</keyword>
<sequence length="181" mass="20150">MSSLIDQDIDKLLNGATEKDVRMIRGLLADKTFVRFGKYIGQDVLWNCDEFVDEIGFNTRGNAFKSAFSRGLIEDNHNIDFAAAVGTSFAMSGLLRPSGKGVMKRKRIGGIPTRALAAMKYGKMYEERALAEVAGALSEEVMQCRRSTSNGENDPMMLIICAEHKNQITWHLPDFSLSTDY</sequence>
<dbReference type="EMBL" id="AMQN01022298">
    <property type="status" value="NOT_ANNOTATED_CDS"/>
    <property type="molecule type" value="Genomic_DNA"/>
</dbReference>
<gene>
    <name evidence="1" type="ORF">CAPTEDRAFT_210223</name>
</gene>
<reference evidence="2" key="3">
    <citation type="submission" date="2015-06" db="UniProtKB">
        <authorList>
            <consortium name="EnsemblMetazoa"/>
        </authorList>
    </citation>
    <scope>IDENTIFICATION</scope>
</reference>
<dbReference type="EnsemblMetazoa" id="CapteT210223">
    <property type="protein sequence ID" value="CapteP210223"/>
    <property type="gene ID" value="CapteG210223"/>
</dbReference>
<name>R7ULL2_CAPTE</name>
<dbReference type="EMBL" id="AMQN01022297">
    <property type="status" value="NOT_ANNOTATED_CDS"/>
    <property type="molecule type" value="Genomic_DNA"/>
</dbReference>